<protein>
    <submittedName>
        <fullName evidence="2">SdpI family protein</fullName>
    </submittedName>
</protein>
<feature type="transmembrane region" description="Helical" evidence="1">
    <location>
        <begin position="12"/>
        <end position="36"/>
    </location>
</feature>
<reference evidence="2" key="1">
    <citation type="submission" date="2021-05" db="EMBL/GenBank/DDBJ databases">
        <authorList>
            <person name="Kaiqin L."/>
            <person name="Jian G."/>
        </authorList>
    </citation>
    <scope>NUCLEOTIDE SEQUENCE</scope>
    <source>
        <strain evidence="2">HDS5</strain>
    </source>
</reference>
<keyword evidence="3" id="KW-1185">Reference proteome</keyword>
<dbReference type="Pfam" id="PF13630">
    <property type="entry name" value="SdpI"/>
    <property type="match status" value="1"/>
</dbReference>
<sequence length="137" mass="14567">MNPLAASSDQMMPLGAIALMMASLLLMAVALVLMGVRGARRRIRPNRLFGIRTAYTFSGDFAWYTVHELAAPWSIVAGLVCLPGLVLLPVAATPNLQVAAVLAPIGASLVVLLVGTWRAHRVARERAARDAGRADLP</sequence>
<keyword evidence="1" id="KW-1133">Transmembrane helix</keyword>
<proteinExistence type="predicted"/>
<gene>
    <name evidence="2" type="ORF">KGD82_05345</name>
</gene>
<organism evidence="2 3">
    <name type="scientific">Nocardiopsis eucommiae</name>
    <dbReference type="NCBI Taxonomy" id="2831970"/>
    <lineage>
        <taxon>Bacteria</taxon>
        <taxon>Bacillati</taxon>
        <taxon>Actinomycetota</taxon>
        <taxon>Actinomycetes</taxon>
        <taxon>Streptosporangiales</taxon>
        <taxon>Nocardiopsidaceae</taxon>
        <taxon>Nocardiopsis</taxon>
    </lineage>
</organism>
<feature type="transmembrane region" description="Helical" evidence="1">
    <location>
        <begin position="98"/>
        <end position="117"/>
    </location>
</feature>
<dbReference type="AlphaFoldDB" id="A0A975LBK1"/>
<accession>A0A975LBK1</accession>
<keyword evidence="1" id="KW-0472">Membrane</keyword>
<dbReference type="KEGG" id="nec:KGD82_05345"/>
<name>A0A975LBK1_9ACTN</name>
<keyword evidence="1" id="KW-0812">Transmembrane</keyword>
<evidence type="ECO:0000256" key="1">
    <source>
        <dbReference type="SAM" id="Phobius"/>
    </source>
</evidence>
<dbReference type="Proteomes" id="UP000682416">
    <property type="component" value="Chromosome"/>
</dbReference>
<dbReference type="EMBL" id="CP074402">
    <property type="protein sequence ID" value="QVJ02187.1"/>
    <property type="molecule type" value="Genomic_DNA"/>
</dbReference>
<feature type="transmembrane region" description="Helical" evidence="1">
    <location>
        <begin position="73"/>
        <end position="92"/>
    </location>
</feature>
<evidence type="ECO:0000313" key="3">
    <source>
        <dbReference type="Proteomes" id="UP000682416"/>
    </source>
</evidence>
<dbReference type="InterPro" id="IPR025962">
    <property type="entry name" value="SdpI/YhfL"/>
</dbReference>
<evidence type="ECO:0000313" key="2">
    <source>
        <dbReference type="EMBL" id="QVJ02187.1"/>
    </source>
</evidence>